<reference evidence="5" key="1">
    <citation type="submission" date="2022-11" db="EMBL/GenBank/DDBJ databases">
        <title>Marilongibacter aestuarii gen. nov., sp. nov., isolated from tidal flat sediment.</title>
        <authorList>
            <person name="Jiayan W."/>
        </authorList>
    </citation>
    <scope>NUCLEOTIDE SEQUENCE</scope>
    <source>
        <strain evidence="5">Z1-6</strain>
    </source>
</reference>
<dbReference type="InterPro" id="IPR017850">
    <property type="entry name" value="Alkaline_phosphatase_core_sf"/>
</dbReference>
<name>A0A9X3FFC1_9BACT</name>
<dbReference type="EMBL" id="JAPOHD010000030">
    <property type="protein sequence ID" value="MCY1722075.1"/>
    <property type="molecule type" value="Genomic_DNA"/>
</dbReference>
<dbReference type="InterPro" id="IPR000917">
    <property type="entry name" value="Sulfatase_N"/>
</dbReference>
<feature type="signal peptide" evidence="3">
    <location>
        <begin position="1"/>
        <end position="24"/>
    </location>
</feature>
<feature type="chain" id="PRO_5040727733" evidence="3">
    <location>
        <begin position="25"/>
        <end position="468"/>
    </location>
</feature>
<dbReference type="PROSITE" id="PS00523">
    <property type="entry name" value="SULFATASE_1"/>
    <property type="match status" value="1"/>
</dbReference>
<keyword evidence="2" id="KW-0378">Hydrolase</keyword>
<dbReference type="RefSeq" id="WP_343334405.1">
    <property type="nucleotide sequence ID" value="NZ_JAPOHD010000030.1"/>
</dbReference>
<dbReference type="InterPro" id="IPR024607">
    <property type="entry name" value="Sulfatase_CS"/>
</dbReference>
<dbReference type="Gene3D" id="3.40.720.10">
    <property type="entry name" value="Alkaline Phosphatase, subunit A"/>
    <property type="match status" value="1"/>
</dbReference>
<organism evidence="5 6">
    <name type="scientific">Draconibacterium aestuarii</name>
    <dbReference type="NCBI Taxonomy" id="2998507"/>
    <lineage>
        <taxon>Bacteria</taxon>
        <taxon>Pseudomonadati</taxon>
        <taxon>Bacteroidota</taxon>
        <taxon>Bacteroidia</taxon>
        <taxon>Marinilabiliales</taxon>
        <taxon>Prolixibacteraceae</taxon>
        <taxon>Draconibacterium</taxon>
    </lineage>
</organism>
<dbReference type="Pfam" id="PF00884">
    <property type="entry name" value="Sulfatase"/>
    <property type="match status" value="1"/>
</dbReference>
<dbReference type="PANTHER" id="PTHR43751:SF1">
    <property type="entry name" value="SULFATASE ATSG-RELATED"/>
    <property type="match status" value="1"/>
</dbReference>
<evidence type="ECO:0000313" key="6">
    <source>
        <dbReference type="Proteomes" id="UP001145087"/>
    </source>
</evidence>
<accession>A0A9X3FFC1</accession>
<dbReference type="InterPro" id="IPR052701">
    <property type="entry name" value="GAG_Ulvan_Degrading_Sulfatases"/>
</dbReference>
<dbReference type="PANTHER" id="PTHR43751">
    <property type="entry name" value="SULFATASE"/>
    <property type="match status" value="1"/>
</dbReference>
<proteinExistence type="inferred from homology"/>
<protein>
    <submittedName>
        <fullName evidence="5">Sulfatase</fullName>
    </submittedName>
</protein>
<evidence type="ECO:0000313" key="5">
    <source>
        <dbReference type="EMBL" id="MCY1722075.1"/>
    </source>
</evidence>
<evidence type="ECO:0000256" key="2">
    <source>
        <dbReference type="ARBA" id="ARBA00022801"/>
    </source>
</evidence>
<dbReference type="Proteomes" id="UP001145087">
    <property type="component" value="Unassembled WGS sequence"/>
</dbReference>
<comment type="caution">
    <text evidence="5">The sequence shown here is derived from an EMBL/GenBank/DDBJ whole genome shotgun (WGS) entry which is preliminary data.</text>
</comment>
<dbReference type="GO" id="GO:0016787">
    <property type="term" value="F:hydrolase activity"/>
    <property type="evidence" value="ECO:0007669"/>
    <property type="project" value="UniProtKB-KW"/>
</dbReference>
<comment type="similarity">
    <text evidence="1">Belongs to the sulfatase family.</text>
</comment>
<dbReference type="AlphaFoldDB" id="A0A9X3FFC1"/>
<dbReference type="CDD" id="cd16027">
    <property type="entry name" value="SGSH"/>
    <property type="match status" value="1"/>
</dbReference>
<sequence>MKKKAIIFSIFFGFLLLVVQTVTAGNPPSAAAGQKPNIVFILADDCTNWDIGCYGSVNSKTPNIDKLASEGMLFTRCYEAAPMCSPTRHNIFTGMYPVKTGAYPNHTNANPGTESIVDYLKPLGYRVALSGKRHIGPETVFPFEYLGTKNNPEFDLVEGFLKEVKESKEPFALMLTSNEPHTPWSKGDASQFDPEKITLPPHFVDTKETREAYCRYLAEINFLDGQVEQALALLDKYGFSENTMVVFASEQGNSFPFAKWTCYEAGVKSALIAKMPQKIQPGTTSDAIVEYTDLLPTFIEVAGGKVPEKLDGESMLPLMLGKAEKVKDYAYSLQTTRGIHNGSEHYPIRAIVNNRYRYIWNITPDVEFKNVVNNRGEKGTLWYKSWEEKAITDKNAEALVNKYRIRPEEELYDIIDDKWCEKNLAELPEFESIKKQLRNELIKWMEECGDEGLKTEMEAFEHMPGRHN</sequence>
<keyword evidence="3" id="KW-0732">Signal</keyword>
<feature type="domain" description="Sulfatase N-terminal" evidence="4">
    <location>
        <begin position="36"/>
        <end position="303"/>
    </location>
</feature>
<evidence type="ECO:0000259" key="4">
    <source>
        <dbReference type="Pfam" id="PF00884"/>
    </source>
</evidence>
<keyword evidence="6" id="KW-1185">Reference proteome</keyword>
<dbReference type="SUPFAM" id="SSF53649">
    <property type="entry name" value="Alkaline phosphatase-like"/>
    <property type="match status" value="1"/>
</dbReference>
<evidence type="ECO:0000256" key="1">
    <source>
        <dbReference type="ARBA" id="ARBA00008779"/>
    </source>
</evidence>
<evidence type="ECO:0000256" key="3">
    <source>
        <dbReference type="SAM" id="SignalP"/>
    </source>
</evidence>
<gene>
    <name evidence="5" type="ORF">OU798_17110</name>
</gene>